<dbReference type="EMBL" id="JAQQFN010000044">
    <property type="protein sequence ID" value="MFL9888634.1"/>
    <property type="molecule type" value="Genomic_DNA"/>
</dbReference>
<comment type="caution">
    <text evidence="2">The sequence shown here is derived from an EMBL/GenBank/DDBJ whole genome shotgun (WGS) entry which is preliminary data.</text>
</comment>
<reference evidence="2 3" key="1">
    <citation type="journal article" date="2024" name="Chem. Sci.">
        <title>Discovery of megapolipeptins by genome mining of a Burkholderiales bacteria collection.</title>
        <authorList>
            <person name="Paulo B.S."/>
            <person name="Recchia M.J.J."/>
            <person name="Lee S."/>
            <person name="Fergusson C.H."/>
            <person name="Romanowski S.B."/>
            <person name="Hernandez A."/>
            <person name="Krull N."/>
            <person name="Liu D.Y."/>
            <person name="Cavanagh H."/>
            <person name="Bos A."/>
            <person name="Gray C.A."/>
            <person name="Murphy B.T."/>
            <person name="Linington R.G."/>
            <person name="Eustaquio A.S."/>
        </authorList>
    </citation>
    <scope>NUCLEOTIDE SEQUENCE [LARGE SCALE GENOMIC DNA]</scope>
    <source>
        <strain evidence="2 3">RL16-012-BIC-B</strain>
    </source>
</reference>
<evidence type="ECO:0000313" key="2">
    <source>
        <dbReference type="EMBL" id="MFL9888634.1"/>
    </source>
</evidence>
<feature type="compositionally biased region" description="Polar residues" evidence="1">
    <location>
        <begin position="36"/>
        <end position="50"/>
    </location>
</feature>
<organism evidence="2 3">
    <name type="scientific">Paraburkholderia agricolaris</name>
    <dbReference type="NCBI Taxonomy" id="2152888"/>
    <lineage>
        <taxon>Bacteria</taxon>
        <taxon>Pseudomonadati</taxon>
        <taxon>Pseudomonadota</taxon>
        <taxon>Betaproteobacteria</taxon>
        <taxon>Burkholderiales</taxon>
        <taxon>Burkholderiaceae</taxon>
        <taxon>Paraburkholderia</taxon>
    </lineage>
</organism>
<feature type="region of interest" description="Disordered" evidence="1">
    <location>
        <begin position="23"/>
        <end position="51"/>
    </location>
</feature>
<keyword evidence="3" id="KW-1185">Reference proteome</keyword>
<evidence type="ECO:0000256" key="1">
    <source>
        <dbReference type="SAM" id="MobiDB-lite"/>
    </source>
</evidence>
<protein>
    <recommendedName>
        <fullName evidence="4">EF-hand domain-containing protein</fullName>
    </recommendedName>
</protein>
<name>A0ABW8ZZF7_9BURK</name>
<dbReference type="RefSeq" id="WP_408335209.1">
    <property type="nucleotide sequence ID" value="NZ_JAQQFH010000051.1"/>
</dbReference>
<evidence type="ECO:0008006" key="4">
    <source>
        <dbReference type="Google" id="ProtNLM"/>
    </source>
</evidence>
<dbReference type="Proteomes" id="UP001629249">
    <property type="component" value="Unassembled WGS sequence"/>
</dbReference>
<accession>A0ABW8ZZF7</accession>
<proteinExistence type="predicted"/>
<sequence>MNVTPSLGNYFAGFANFEAQNQRQTAPDKLDAGGSEPSTTTENNVMKDTQSASASTAAEAASIAKKNVSHFAQIEKNGVRVRVVSFGTLYKDQVLSETDTNGDSTISKAELEQQVIAGKGTIE</sequence>
<gene>
    <name evidence="2" type="ORF">PQR66_36805</name>
</gene>
<evidence type="ECO:0000313" key="3">
    <source>
        <dbReference type="Proteomes" id="UP001629249"/>
    </source>
</evidence>